<feature type="compositionally biased region" description="Polar residues" evidence="2">
    <location>
        <begin position="154"/>
        <end position="174"/>
    </location>
</feature>
<feature type="region of interest" description="Disordered" evidence="2">
    <location>
        <begin position="690"/>
        <end position="723"/>
    </location>
</feature>
<dbReference type="AlphaFoldDB" id="A0A132NTW0"/>
<dbReference type="OrthoDB" id="10254712at2759"/>
<gene>
    <name evidence="3" type="ORF">QR46_2512</name>
</gene>
<dbReference type="EMBL" id="JXTI01000067">
    <property type="protein sequence ID" value="KWX13495.1"/>
    <property type="molecule type" value="Genomic_DNA"/>
</dbReference>
<keyword evidence="1" id="KW-0175">Coiled coil</keyword>
<feature type="region of interest" description="Disordered" evidence="2">
    <location>
        <begin position="149"/>
        <end position="204"/>
    </location>
</feature>
<feature type="region of interest" description="Disordered" evidence="2">
    <location>
        <begin position="283"/>
        <end position="307"/>
    </location>
</feature>
<feature type="region of interest" description="Disordered" evidence="2">
    <location>
        <begin position="224"/>
        <end position="247"/>
    </location>
</feature>
<evidence type="ECO:0000256" key="1">
    <source>
        <dbReference type="SAM" id="Coils"/>
    </source>
</evidence>
<proteinExistence type="predicted"/>
<name>A0A132NTW0_GIAIN</name>
<feature type="compositionally biased region" description="Basic and acidic residues" evidence="2">
    <location>
        <begin position="175"/>
        <end position="191"/>
    </location>
</feature>
<feature type="compositionally biased region" description="Low complexity" evidence="2">
    <location>
        <begin position="365"/>
        <end position="378"/>
    </location>
</feature>
<feature type="compositionally biased region" description="Basic and acidic residues" evidence="2">
    <location>
        <begin position="404"/>
        <end position="415"/>
    </location>
</feature>
<feature type="compositionally biased region" description="Basic and acidic residues" evidence="2">
    <location>
        <begin position="230"/>
        <end position="247"/>
    </location>
</feature>
<dbReference type="Proteomes" id="UP000070089">
    <property type="component" value="Unassembled WGS sequence"/>
</dbReference>
<evidence type="ECO:0000313" key="3">
    <source>
        <dbReference type="EMBL" id="KWX13495.1"/>
    </source>
</evidence>
<sequence length="902" mass="101587">MQHFFSFIWRTMTLADISSKRTKLISVLEAAREEVKKHKESIIHYDYSTFDYNAVMKGLYDTKTVIVMALGENDNLIEDINAAIAQEDNILSEPSTKGRLLFADLLVLKESLLATNDLTDTSIIELKSLLARIKPDLLNNALEMDKQVPHYLPTRSTPDLSASNDRQSFLSNLDSSRDEGPQATSARDESAVCKSNAPPSSDLSAKEAYNKLVYSHIPVIDHYMATPGNPERRETGEQNSAKRDDSTVVKVIKQETQSDLGINKDAITKLERRKARATAAMSAADAIRKNRSKHLSSARSNSGRTALKVKINPASSDNRKVDVSATSDDDACVDVATRRAMYRQLMFPRSHSARPSSRKRQRTNLSLPPRSLESSLSLRQIDNPKLSLSKRPLSSICSTAQRPSRRDYTTEREAKGWPKASDKYDIAQIIHPPKDIYGRKKNMKTSTWKRYKYQEEACIPFRKVNPTYDNSLHGGLRYDKDPTLAYSAKNKPHYHPSWRGPEDMQQEVASKIHYEGLHSKEDYRYSDLERNPFHNNAATSATRAGRRALTDDHYSNGSDRRKTVWDYSAKNRESRMEVAEHVHAARRHHTYVAHTPQPTLEEPTLYSIKKTVYSLKNQLNDAKAEIRRLKSQVASQNNTVASFGSSVTDVAKGIMRDNIRVASLVRANNELVKRESNLLNAKITAVKLKAEKQCSSTRAESRSYREQDMSDHNDTDSEAESDDHHFVDLLAPYKKSDGIMSAQKPVIVLGHILDSQENVMLRRSADAVNTVPNMSTALDNLHLSNSRSQPASTLQDISKPLERSKLVPVDDMMTIASTRDTCKKGLRRVCDCSRCSRNMNNGFLQTMGDFADPKPVGSTHKADADSIAFAQKMMTGDMTDGYYRRRFVATSVRSIADRPKYD</sequence>
<evidence type="ECO:0000313" key="4">
    <source>
        <dbReference type="Proteomes" id="UP000070089"/>
    </source>
</evidence>
<protein>
    <submittedName>
        <fullName evidence="3">Uncharacterized protein</fullName>
    </submittedName>
</protein>
<dbReference type="VEuPathDB" id="GiardiaDB:QR46_2512"/>
<reference evidence="3 4" key="1">
    <citation type="journal article" date="2015" name="Mol. Biochem. Parasitol.">
        <title>Identification of polymorphic genes for use in assemblage B genotyping assays through comparative genomics of multiple assemblage B Giardia duodenalis isolates.</title>
        <authorList>
            <person name="Wielinga C."/>
            <person name="Thompson R.C."/>
            <person name="Monis P."/>
            <person name="Ryan U."/>
        </authorList>
    </citation>
    <scope>NUCLEOTIDE SEQUENCE [LARGE SCALE GENOMIC DNA]</scope>
    <source>
        <strain evidence="3 4">BAH15c1</strain>
    </source>
</reference>
<organism evidence="3 4">
    <name type="scientific">Giardia duodenalis assemblage B</name>
    <dbReference type="NCBI Taxonomy" id="1394984"/>
    <lineage>
        <taxon>Eukaryota</taxon>
        <taxon>Metamonada</taxon>
        <taxon>Diplomonadida</taxon>
        <taxon>Hexamitidae</taxon>
        <taxon>Giardiinae</taxon>
        <taxon>Giardia</taxon>
    </lineage>
</organism>
<accession>A0A132NTW0</accession>
<feature type="coiled-coil region" evidence="1">
    <location>
        <begin position="612"/>
        <end position="639"/>
    </location>
</feature>
<feature type="region of interest" description="Disordered" evidence="2">
    <location>
        <begin position="346"/>
        <end position="378"/>
    </location>
</feature>
<comment type="caution">
    <text evidence="3">The sequence shown here is derived from an EMBL/GenBank/DDBJ whole genome shotgun (WGS) entry which is preliminary data.</text>
</comment>
<evidence type="ECO:0000256" key="2">
    <source>
        <dbReference type="SAM" id="MobiDB-lite"/>
    </source>
</evidence>
<feature type="compositionally biased region" description="Basic and acidic residues" evidence="2">
    <location>
        <begin position="699"/>
        <end position="715"/>
    </location>
</feature>
<feature type="region of interest" description="Disordered" evidence="2">
    <location>
        <begin position="392"/>
        <end position="415"/>
    </location>
</feature>